<name>A0A1P9WYM4_9BACT</name>
<dbReference type="RefSeq" id="WP_077131912.1">
    <property type="nucleotide sequence ID" value="NZ_CP014263.1"/>
</dbReference>
<proteinExistence type="predicted"/>
<protein>
    <recommendedName>
        <fullName evidence="1">Fungal lipase-type domain-containing protein</fullName>
    </recommendedName>
</protein>
<dbReference type="Proteomes" id="UP000187941">
    <property type="component" value="Chromosome"/>
</dbReference>
<dbReference type="PANTHER" id="PTHR45856">
    <property type="entry name" value="ALPHA/BETA-HYDROLASES SUPERFAMILY PROTEIN"/>
    <property type="match status" value="1"/>
</dbReference>
<dbReference type="OrthoDB" id="1223308at2"/>
<dbReference type="Gene3D" id="3.40.50.1820">
    <property type="entry name" value="alpha/beta hydrolase"/>
    <property type="match status" value="1"/>
</dbReference>
<evidence type="ECO:0000313" key="2">
    <source>
        <dbReference type="EMBL" id="AQG80487.1"/>
    </source>
</evidence>
<dbReference type="Pfam" id="PF01764">
    <property type="entry name" value="Lipase_3"/>
    <property type="match status" value="1"/>
</dbReference>
<dbReference type="InterPro" id="IPR002921">
    <property type="entry name" value="Fungal_lipase-type"/>
</dbReference>
<dbReference type="KEGG" id="smon:AWR27_14840"/>
<dbReference type="SUPFAM" id="SSF53474">
    <property type="entry name" value="alpha/beta-Hydrolases"/>
    <property type="match status" value="1"/>
</dbReference>
<sequence length="347" mass="36501">MNTPSFATGYSLAEAQLTMTLSTLAYIDETPLPSDTTPAIQAARMRADINAALAQSTYSGWQVAWGPGLSSDRSNMLYMAQNGSQYAVVIRGTDWSFFMNWVEDFASVLGLTAFGPANDASVQIADGTSAGLDTLQTLFGTAPDGTQTNLLSFLFQIDTNASVFVTGHSLGGCLASVVAAWLGSGQGLGNANSLKVYTFAAPSAGNAAFASYYNQLFTDSAGNSTAFRVYNSLDVVPNGWASLETVTTYYPGFVNCPTDIVSAINTVQSYISNDAYTQVGEASNQSAVELPGHLLFGSVQPSLDPISDVLFGLEAGWQHETANYLNLLNAKPILTTLPKRTGASSGG</sequence>
<dbReference type="EMBL" id="CP014263">
    <property type="protein sequence ID" value="AQG80487.1"/>
    <property type="molecule type" value="Genomic_DNA"/>
</dbReference>
<evidence type="ECO:0000313" key="3">
    <source>
        <dbReference type="Proteomes" id="UP000187941"/>
    </source>
</evidence>
<keyword evidence="3" id="KW-1185">Reference proteome</keyword>
<dbReference type="InterPro" id="IPR029058">
    <property type="entry name" value="AB_hydrolase_fold"/>
</dbReference>
<dbReference type="InterPro" id="IPR051218">
    <property type="entry name" value="Sec_MonoDiacylglyc_Lipase"/>
</dbReference>
<dbReference type="PANTHER" id="PTHR45856:SF24">
    <property type="entry name" value="FUNGAL LIPASE-LIKE DOMAIN-CONTAINING PROTEIN"/>
    <property type="match status" value="1"/>
</dbReference>
<dbReference type="GO" id="GO:0006629">
    <property type="term" value="P:lipid metabolic process"/>
    <property type="evidence" value="ECO:0007669"/>
    <property type="project" value="InterPro"/>
</dbReference>
<reference evidence="2 3" key="1">
    <citation type="submission" date="2016-01" db="EMBL/GenBank/DDBJ databases">
        <authorList>
            <person name="Oliw E.H."/>
        </authorList>
    </citation>
    <scope>NUCLEOTIDE SEQUENCE [LARGE SCALE GENOMIC DNA]</scope>
    <source>
        <strain evidence="2 3">DY10</strain>
    </source>
</reference>
<evidence type="ECO:0000259" key="1">
    <source>
        <dbReference type="Pfam" id="PF01764"/>
    </source>
</evidence>
<dbReference type="CDD" id="cd00519">
    <property type="entry name" value="Lipase_3"/>
    <property type="match status" value="1"/>
</dbReference>
<feature type="domain" description="Fungal lipase-type" evidence="1">
    <location>
        <begin position="88"/>
        <end position="238"/>
    </location>
</feature>
<organism evidence="2 3">
    <name type="scientific">Spirosoma montaniterrae</name>
    <dbReference type="NCBI Taxonomy" id="1178516"/>
    <lineage>
        <taxon>Bacteria</taxon>
        <taxon>Pseudomonadati</taxon>
        <taxon>Bacteroidota</taxon>
        <taxon>Cytophagia</taxon>
        <taxon>Cytophagales</taxon>
        <taxon>Cytophagaceae</taxon>
        <taxon>Spirosoma</taxon>
    </lineage>
</organism>
<dbReference type="AlphaFoldDB" id="A0A1P9WYM4"/>
<accession>A0A1P9WYM4</accession>
<gene>
    <name evidence="2" type="ORF">AWR27_14840</name>
</gene>